<dbReference type="EMBL" id="JAATWM020000026">
    <property type="protein sequence ID" value="KAF9874416.1"/>
    <property type="molecule type" value="Genomic_DNA"/>
</dbReference>
<accession>A0A9P6I5M2</accession>
<feature type="compositionally biased region" description="Basic residues" evidence="1">
    <location>
        <begin position="1"/>
        <end position="10"/>
    </location>
</feature>
<comment type="caution">
    <text evidence="2">The sequence shown here is derived from an EMBL/GenBank/DDBJ whole genome shotgun (WGS) entry which is preliminary data.</text>
</comment>
<reference evidence="2" key="1">
    <citation type="submission" date="2020-03" db="EMBL/GenBank/DDBJ databases">
        <authorList>
            <person name="He L."/>
        </authorList>
    </citation>
    <scope>NUCLEOTIDE SEQUENCE</scope>
    <source>
        <strain evidence="2">CkLH20</strain>
    </source>
</reference>
<dbReference type="GeneID" id="62163768"/>
<name>A0A9P6I5M2_9PEZI</name>
<feature type="region of interest" description="Disordered" evidence="1">
    <location>
        <begin position="65"/>
        <end position="101"/>
    </location>
</feature>
<dbReference type="Proteomes" id="UP000781932">
    <property type="component" value="Unassembled WGS sequence"/>
</dbReference>
<organism evidence="2 3">
    <name type="scientific">Colletotrichum karsti</name>
    <dbReference type="NCBI Taxonomy" id="1095194"/>
    <lineage>
        <taxon>Eukaryota</taxon>
        <taxon>Fungi</taxon>
        <taxon>Dikarya</taxon>
        <taxon>Ascomycota</taxon>
        <taxon>Pezizomycotina</taxon>
        <taxon>Sordariomycetes</taxon>
        <taxon>Hypocreomycetidae</taxon>
        <taxon>Glomerellales</taxon>
        <taxon>Glomerellaceae</taxon>
        <taxon>Colletotrichum</taxon>
        <taxon>Colletotrichum boninense species complex</taxon>
    </lineage>
</organism>
<keyword evidence="3" id="KW-1185">Reference proteome</keyword>
<sequence>MTETRLRRKRLAEDDDEDEHHSPNKRNRAGSAAFKWLWAPSTPPDPSSHGLWTYSETERLFHNQADRDVPRSFSLPPEPTFRRSRRRGAISVTSSSPSELDRHLAMQLQQQIAIIRLKTASMDDEDEVERARRELEDVQIDATLPSILGISLDFDRKLNLGSSGSPEGSEQKGKS</sequence>
<feature type="region of interest" description="Disordered" evidence="1">
    <location>
        <begin position="1"/>
        <end position="31"/>
    </location>
</feature>
<dbReference type="RefSeq" id="XP_038743877.1">
    <property type="nucleotide sequence ID" value="XM_038890694.1"/>
</dbReference>
<protein>
    <submittedName>
        <fullName evidence="2">Uncharacterized protein</fullName>
    </submittedName>
</protein>
<evidence type="ECO:0000313" key="3">
    <source>
        <dbReference type="Proteomes" id="UP000781932"/>
    </source>
</evidence>
<gene>
    <name evidence="2" type="ORF">CkaCkLH20_07979</name>
</gene>
<evidence type="ECO:0000256" key="1">
    <source>
        <dbReference type="SAM" id="MobiDB-lite"/>
    </source>
</evidence>
<evidence type="ECO:0000313" key="2">
    <source>
        <dbReference type="EMBL" id="KAF9874416.1"/>
    </source>
</evidence>
<dbReference type="AlphaFoldDB" id="A0A9P6I5M2"/>
<dbReference type="OrthoDB" id="4849704at2759"/>
<proteinExistence type="predicted"/>
<reference evidence="2" key="2">
    <citation type="submission" date="2020-11" db="EMBL/GenBank/DDBJ databases">
        <title>Whole genome sequencing of Colletotrichum sp.</title>
        <authorList>
            <person name="Li H."/>
        </authorList>
    </citation>
    <scope>NUCLEOTIDE SEQUENCE</scope>
    <source>
        <strain evidence="2">CkLH20</strain>
    </source>
</reference>